<dbReference type="Pfam" id="PF20923">
    <property type="entry name" value="COMMD9_HN"/>
    <property type="match status" value="1"/>
</dbReference>
<dbReference type="Pfam" id="PF07258">
    <property type="entry name" value="COMM_domain"/>
    <property type="match status" value="1"/>
</dbReference>
<feature type="domain" description="COMM" evidence="1">
    <location>
        <begin position="90"/>
        <end position="164"/>
    </location>
</feature>
<reference evidence="2" key="1">
    <citation type="submission" date="2022-03" db="EMBL/GenBank/DDBJ databases">
        <authorList>
            <person name="Martin C."/>
        </authorList>
    </citation>
    <scope>NUCLEOTIDE SEQUENCE</scope>
</reference>
<dbReference type="PANTHER" id="PTHR15663">
    <property type="entry name" value="COMM DOMAIN-CONTAINING PROTEIN 9"/>
    <property type="match status" value="1"/>
</dbReference>
<dbReference type="PROSITE" id="PS51269">
    <property type="entry name" value="COMM"/>
    <property type="match status" value="1"/>
</dbReference>
<dbReference type="AlphaFoldDB" id="A0A8S4P484"/>
<dbReference type="EMBL" id="CAIIXF020000006">
    <property type="protein sequence ID" value="CAH1787713.1"/>
    <property type="molecule type" value="Genomic_DNA"/>
</dbReference>
<evidence type="ECO:0000259" key="1">
    <source>
        <dbReference type="PROSITE" id="PS51269"/>
    </source>
</evidence>
<comment type="caution">
    <text evidence="2">The sequence shown here is derived from an EMBL/GenBank/DDBJ whole genome shotgun (WGS) entry which is preliminary data.</text>
</comment>
<dbReference type="InterPro" id="IPR037360">
    <property type="entry name" value="COMMD9"/>
</dbReference>
<proteinExistence type="predicted"/>
<evidence type="ECO:0000313" key="3">
    <source>
        <dbReference type="Proteomes" id="UP000749559"/>
    </source>
</evidence>
<gene>
    <name evidence="2" type="ORF">OFUS_LOCUS13355</name>
</gene>
<dbReference type="InterPro" id="IPR048676">
    <property type="entry name" value="COMMD9_N"/>
</dbReference>
<sequence>MKEVNFETLLLLLKAPSKEAVVRLCNEAFLTRNGIVKPDTIKEAANGLQVEQQEAKQLISSLQGLVKNALFHGSTEPAVIVKLFPMSLPRLTDFDWRVDIKTASDSMARMNVPTCILQLKVQEAKTNIAERPNENNVNVELSKETLETMLDGLGKIRDQLSSVAK</sequence>
<name>A0A8S4P484_OWEFU</name>
<organism evidence="2 3">
    <name type="scientific">Owenia fusiformis</name>
    <name type="common">Polychaete worm</name>
    <dbReference type="NCBI Taxonomy" id="6347"/>
    <lineage>
        <taxon>Eukaryota</taxon>
        <taxon>Metazoa</taxon>
        <taxon>Spiralia</taxon>
        <taxon>Lophotrochozoa</taxon>
        <taxon>Annelida</taxon>
        <taxon>Polychaeta</taxon>
        <taxon>Sedentaria</taxon>
        <taxon>Canalipalpata</taxon>
        <taxon>Sabellida</taxon>
        <taxon>Oweniida</taxon>
        <taxon>Oweniidae</taxon>
        <taxon>Owenia</taxon>
    </lineage>
</organism>
<dbReference type="PANTHER" id="PTHR15663:SF4">
    <property type="entry name" value="COMM DOMAIN-CONTAINING PROTEIN 9"/>
    <property type="match status" value="1"/>
</dbReference>
<evidence type="ECO:0000313" key="2">
    <source>
        <dbReference type="EMBL" id="CAH1787713.1"/>
    </source>
</evidence>
<dbReference type="Proteomes" id="UP000749559">
    <property type="component" value="Unassembled WGS sequence"/>
</dbReference>
<accession>A0A8S4P484</accession>
<protein>
    <recommendedName>
        <fullName evidence="1">COMM domain-containing protein</fullName>
    </recommendedName>
</protein>
<keyword evidence="3" id="KW-1185">Reference proteome</keyword>
<dbReference type="InterPro" id="IPR017920">
    <property type="entry name" value="COMM"/>
</dbReference>
<dbReference type="OrthoDB" id="64318at2759"/>